<evidence type="ECO:0000313" key="2">
    <source>
        <dbReference type="EMBL" id="KAK4564966.1"/>
    </source>
</evidence>
<dbReference type="SUPFAM" id="SSF50965">
    <property type="entry name" value="Galactose oxidase, central domain"/>
    <property type="match status" value="1"/>
</dbReference>
<dbReference type="InterPro" id="IPR006527">
    <property type="entry name" value="F-box-assoc_dom_typ1"/>
</dbReference>
<protein>
    <recommendedName>
        <fullName evidence="1">F-box domain-containing protein</fullName>
    </recommendedName>
</protein>
<comment type="caution">
    <text evidence="2">The sequence shown here is derived from an EMBL/GenBank/DDBJ whole genome shotgun (WGS) entry which is preliminary data.</text>
</comment>
<dbReference type="InterPro" id="IPR036047">
    <property type="entry name" value="F-box-like_dom_sf"/>
</dbReference>
<dbReference type="InterPro" id="IPR017451">
    <property type="entry name" value="F-box-assoc_interact_dom"/>
</dbReference>
<dbReference type="PANTHER" id="PTHR31672:SF10">
    <property type="entry name" value="F-BOX DOMAIN-CONTAINING PROTEIN"/>
    <property type="match status" value="1"/>
</dbReference>
<name>A0AAN7ICG0_QUERU</name>
<dbReference type="Pfam" id="PF07734">
    <property type="entry name" value="FBA_1"/>
    <property type="match status" value="1"/>
</dbReference>
<feature type="domain" description="F-box" evidence="1">
    <location>
        <begin position="5"/>
        <end position="51"/>
    </location>
</feature>
<dbReference type="PANTHER" id="PTHR31672">
    <property type="entry name" value="BNACNNG10540D PROTEIN"/>
    <property type="match status" value="1"/>
</dbReference>
<dbReference type="PROSITE" id="PS50181">
    <property type="entry name" value="FBOX"/>
    <property type="match status" value="1"/>
</dbReference>
<dbReference type="Pfam" id="PF12937">
    <property type="entry name" value="F-box-like"/>
    <property type="match status" value="1"/>
</dbReference>
<dbReference type="AlphaFoldDB" id="A0AAN7ICG0"/>
<evidence type="ECO:0000313" key="3">
    <source>
        <dbReference type="Proteomes" id="UP001324115"/>
    </source>
</evidence>
<dbReference type="InterPro" id="IPR001810">
    <property type="entry name" value="F-box_dom"/>
</dbReference>
<sequence>MSDNLSMLDSLPHEILTNVFVRLPIKSIVTCTAVCKTWKSLIQNPTFISSHLHHSSNNNNKHPLLLFRLCSSEEKEHYVLHFDNQDFNEYTRFDDFPFHGQSYDGIFHVVGTCNGLVFLTDNLYRYHNNFVLWNPCVRKFVKLPKPNITCFSHGGYNASVGFGFDSKTNDYKVVRFVTLGEKGQMGKSPPEVEVYSLSTGKWRMVTALPPIGAARGHDPEAFVNGALHWVALRKTGTKFLNFVMVFDLGDEVFREIALPKLSDQNGDEYWVRVSISAYGNSLALFQPGFPNHRLSIWVMKDYADASSWTKIKTLPDAFLVEGIPRSHCIPKCFRKSGEVIVELYGGYLSSRDLKTKDFKDLRIRGYANTFVDSYVESLVLLDKPNQLRKRQKRKRNNNRKQICGPMLYKIHRFRFFLRCKTQNRSWSKHSKHRKGSNVGGRN</sequence>
<keyword evidence="3" id="KW-1185">Reference proteome</keyword>
<dbReference type="InterPro" id="IPR011043">
    <property type="entry name" value="Gal_Oxase/kelch_b-propeller"/>
</dbReference>
<reference evidence="2 3" key="1">
    <citation type="journal article" date="2023" name="G3 (Bethesda)">
        <title>A haplotype-resolved chromosome-scale genome for Quercus rubra L. provides insights into the genetics of adaptive traits for red oak species.</title>
        <authorList>
            <person name="Kapoor B."/>
            <person name="Jenkins J."/>
            <person name="Schmutz J."/>
            <person name="Zhebentyayeva T."/>
            <person name="Kuelheim C."/>
            <person name="Coggeshall M."/>
            <person name="Heim C."/>
            <person name="Lasky J.R."/>
            <person name="Leites L."/>
            <person name="Islam-Faridi N."/>
            <person name="Romero-Severson J."/>
            <person name="DeLeo V.L."/>
            <person name="Lucas S.M."/>
            <person name="Lazic D."/>
            <person name="Gailing O."/>
            <person name="Carlson J."/>
            <person name="Staton M."/>
        </authorList>
    </citation>
    <scope>NUCLEOTIDE SEQUENCE [LARGE SCALE GENOMIC DNA]</scope>
    <source>
        <strain evidence="2">Pseudo-F2</strain>
    </source>
</reference>
<dbReference type="EMBL" id="JAXUIC010000011">
    <property type="protein sequence ID" value="KAK4564966.1"/>
    <property type="molecule type" value="Genomic_DNA"/>
</dbReference>
<dbReference type="SUPFAM" id="SSF81383">
    <property type="entry name" value="F-box domain"/>
    <property type="match status" value="1"/>
</dbReference>
<dbReference type="Proteomes" id="UP001324115">
    <property type="component" value="Unassembled WGS sequence"/>
</dbReference>
<organism evidence="2 3">
    <name type="scientific">Quercus rubra</name>
    <name type="common">Northern red oak</name>
    <name type="synonym">Quercus borealis</name>
    <dbReference type="NCBI Taxonomy" id="3512"/>
    <lineage>
        <taxon>Eukaryota</taxon>
        <taxon>Viridiplantae</taxon>
        <taxon>Streptophyta</taxon>
        <taxon>Embryophyta</taxon>
        <taxon>Tracheophyta</taxon>
        <taxon>Spermatophyta</taxon>
        <taxon>Magnoliopsida</taxon>
        <taxon>eudicotyledons</taxon>
        <taxon>Gunneridae</taxon>
        <taxon>Pentapetalae</taxon>
        <taxon>rosids</taxon>
        <taxon>fabids</taxon>
        <taxon>Fagales</taxon>
        <taxon>Fagaceae</taxon>
        <taxon>Quercus</taxon>
    </lineage>
</organism>
<dbReference type="CDD" id="cd22157">
    <property type="entry name" value="F-box_AtFBW1-like"/>
    <property type="match status" value="1"/>
</dbReference>
<dbReference type="InterPro" id="IPR050796">
    <property type="entry name" value="SCF_F-box_component"/>
</dbReference>
<accession>A0AAN7ICG0</accession>
<evidence type="ECO:0000259" key="1">
    <source>
        <dbReference type="PROSITE" id="PS50181"/>
    </source>
</evidence>
<proteinExistence type="predicted"/>
<dbReference type="EMBL" id="JAXUIC010000011">
    <property type="protein sequence ID" value="KAK4564965.1"/>
    <property type="molecule type" value="Genomic_DNA"/>
</dbReference>
<dbReference type="NCBIfam" id="TIGR01640">
    <property type="entry name" value="F_box_assoc_1"/>
    <property type="match status" value="1"/>
</dbReference>
<dbReference type="Gene3D" id="1.20.1280.50">
    <property type="match status" value="1"/>
</dbReference>
<dbReference type="SMART" id="SM00256">
    <property type="entry name" value="FBOX"/>
    <property type="match status" value="1"/>
</dbReference>
<gene>
    <name evidence="2" type="ORF">RGQ29_006851</name>
</gene>